<feature type="transmembrane region" description="Helical" evidence="6">
    <location>
        <begin position="188"/>
        <end position="210"/>
    </location>
</feature>
<dbReference type="Pfam" id="PF01943">
    <property type="entry name" value="Polysacc_synt"/>
    <property type="match status" value="1"/>
</dbReference>
<feature type="transmembrane region" description="Helical" evidence="6">
    <location>
        <begin position="49"/>
        <end position="72"/>
    </location>
</feature>
<keyword evidence="2" id="KW-1003">Cell membrane</keyword>
<feature type="transmembrane region" description="Helical" evidence="6">
    <location>
        <begin position="158"/>
        <end position="182"/>
    </location>
</feature>
<feature type="transmembrane region" description="Helical" evidence="6">
    <location>
        <begin position="316"/>
        <end position="335"/>
    </location>
</feature>
<dbReference type="InterPro" id="IPR002797">
    <property type="entry name" value="Polysacc_synth"/>
</dbReference>
<dbReference type="Proteomes" id="UP000526125">
    <property type="component" value="Unassembled WGS sequence"/>
</dbReference>
<keyword evidence="3 6" id="KW-0812">Transmembrane</keyword>
<gene>
    <name evidence="7" type="ORF">HP552_08585</name>
</gene>
<evidence type="ECO:0000313" key="7">
    <source>
        <dbReference type="EMBL" id="NUU75286.1"/>
    </source>
</evidence>
<keyword evidence="5 6" id="KW-0472">Membrane</keyword>
<comment type="subcellular location">
    <subcellularLocation>
        <location evidence="1">Cell membrane</location>
        <topology evidence="1">Multi-pass membrane protein</topology>
    </subcellularLocation>
</comment>
<evidence type="ECO:0000256" key="2">
    <source>
        <dbReference type="ARBA" id="ARBA00022475"/>
    </source>
</evidence>
<accession>A0A7Y6BVM5</accession>
<feature type="transmembrane region" description="Helical" evidence="6">
    <location>
        <begin position="12"/>
        <end position="37"/>
    </location>
</feature>
<evidence type="ECO:0000256" key="4">
    <source>
        <dbReference type="ARBA" id="ARBA00022989"/>
    </source>
</evidence>
<evidence type="ECO:0000313" key="8">
    <source>
        <dbReference type="Proteomes" id="UP000526125"/>
    </source>
</evidence>
<dbReference type="InterPro" id="IPR050833">
    <property type="entry name" value="Poly_Biosynth_Transport"/>
</dbReference>
<evidence type="ECO:0000256" key="3">
    <source>
        <dbReference type="ARBA" id="ARBA00022692"/>
    </source>
</evidence>
<dbReference type="EMBL" id="JABMCB010000169">
    <property type="protein sequence ID" value="NUU75286.1"/>
    <property type="molecule type" value="Genomic_DNA"/>
</dbReference>
<feature type="transmembrane region" description="Helical" evidence="6">
    <location>
        <begin position="239"/>
        <end position="264"/>
    </location>
</feature>
<evidence type="ECO:0000256" key="1">
    <source>
        <dbReference type="ARBA" id="ARBA00004651"/>
    </source>
</evidence>
<feature type="transmembrane region" description="Helical" evidence="6">
    <location>
        <begin position="129"/>
        <end position="146"/>
    </location>
</feature>
<name>A0A7Y6BVM5_9BACL</name>
<feature type="transmembrane region" description="Helical" evidence="6">
    <location>
        <begin position="387"/>
        <end position="405"/>
    </location>
</feature>
<proteinExistence type="predicted"/>
<organism evidence="7 8">
    <name type="scientific">Paenibacillus xylanilyticus</name>
    <dbReference type="NCBI Taxonomy" id="248903"/>
    <lineage>
        <taxon>Bacteria</taxon>
        <taxon>Bacillati</taxon>
        <taxon>Bacillota</taxon>
        <taxon>Bacilli</taxon>
        <taxon>Bacillales</taxon>
        <taxon>Paenibacillaceae</taxon>
        <taxon>Paenibacillus</taxon>
    </lineage>
</organism>
<evidence type="ECO:0000256" key="5">
    <source>
        <dbReference type="ARBA" id="ARBA00023136"/>
    </source>
</evidence>
<dbReference type="PANTHER" id="PTHR30250:SF11">
    <property type="entry name" value="O-ANTIGEN TRANSPORTER-RELATED"/>
    <property type="match status" value="1"/>
</dbReference>
<sequence>MKTKLRLLNNRVINGGIWTFIGRSVFAFSALVTNVLLSRLLNTMDFGTYMLAFSISFFGNIVGILGINQSIIRFTTENIQRKRYFQMKRAVHASLCIALAGAIGTVILYVLLQHFVLSRFMNSSQLDNIALLTGIWILANIIQQFIGETFRGLHEIKYASLFGGVLSNILYITCLITMMILGSGQLDLSTVILTVSVSLLLNCILGGWILRRKLKSFPNHDQGTVLNTDKVKSSVIFRVSYPIMLSNVAIFFLTSTDLWILGVFQSEEQVAIYGAAVRLIATINFFGVLLNLVLSTHISEKYASGQLNELEKTGKLVTFLVTLPAIFLVLVFMFLGEEILGVFFGSYYSKAEPILVVLSIGQVINLLVGPSGLILTLTGNERMMLKISLFTSCITIIGASIAAKLAGPVEVAIVMVAGLVLQNAILLYATKKKLGIMIFFNPLLMWKYSRSGIRLVRFWFKKKSRETILNE</sequence>
<dbReference type="AlphaFoldDB" id="A0A7Y6BVM5"/>
<evidence type="ECO:0000256" key="6">
    <source>
        <dbReference type="SAM" id="Phobius"/>
    </source>
</evidence>
<feature type="transmembrane region" description="Helical" evidence="6">
    <location>
        <begin position="411"/>
        <end position="429"/>
    </location>
</feature>
<reference evidence="7 8" key="1">
    <citation type="submission" date="2020-05" db="EMBL/GenBank/DDBJ databases">
        <title>Genome Sequencing of Type Strains.</title>
        <authorList>
            <person name="Lemaire J.F."/>
            <person name="Inderbitzin P."/>
            <person name="Gregorio O.A."/>
            <person name="Collins S.B."/>
            <person name="Wespe N."/>
            <person name="Knight-Connoni V."/>
        </authorList>
    </citation>
    <scope>NUCLEOTIDE SEQUENCE [LARGE SCALE GENOMIC DNA]</scope>
    <source>
        <strain evidence="7 8">LMG 21957</strain>
    </source>
</reference>
<feature type="transmembrane region" description="Helical" evidence="6">
    <location>
        <begin position="93"/>
        <end position="117"/>
    </location>
</feature>
<keyword evidence="8" id="KW-1185">Reference proteome</keyword>
<comment type="caution">
    <text evidence="7">The sequence shown here is derived from an EMBL/GenBank/DDBJ whole genome shotgun (WGS) entry which is preliminary data.</text>
</comment>
<dbReference type="RefSeq" id="WP_175395117.1">
    <property type="nucleotide sequence ID" value="NZ_JABMCB010000169.1"/>
</dbReference>
<keyword evidence="4 6" id="KW-1133">Transmembrane helix</keyword>
<feature type="transmembrane region" description="Helical" evidence="6">
    <location>
        <begin position="355"/>
        <end position="375"/>
    </location>
</feature>
<dbReference type="GO" id="GO:0005886">
    <property type="term" value="C:plasma membrane"/>
    <property type="evidence" value="ECO:0007669"/>
    <property type="project" value="UniProtKB-SubCell"/>
</dbReference>
<protein>
    <submittedName>
        <fullName evidence="7">Oligosaccharide flippase family protein</fullName>
    </submittedName>
</protein>
<dbReference type="PANTHER" id="PTHR30250">
    <property type="entry name" value="PST FAMILY PREDICTED COLANIC ACID TRANSPORTER"/>
    <property type="match status" value="1"/>
</dbReference>
<feature type="transmembrane region" description="Helical" evidence="6">
    <location>
        <begin position="270"/>
        <end position="295"/>
    </location>
</feature>